<evidence type="ECO:0000313" key="3">
    <source>
        <dbReference type="Proteomes" id="UP000275772"/>
    </source>
</evidence>
<organism evidence="2 3">
    <name type="scientific">Blumeria hordei</name>
    <name type="common">Barley powdery mildew</name>
    <name type="synonym">Blumeria graminis f. sp. hordei</name>
    <dbReference type="NCBI Taxonomy" id="2867405"/>
    <lineage>
        <taxon>Eukaryota</taxon>
        <taxon>Fungi</taxon>
        <taxon>Dikarya</taxon>
        <taxon>Ascomycota</taxon>
        <taxon>Pezizomycotina</taxon>
        <taxon>Leotiomycetes</taxon>
        <taxon>Erysiphales</taxon>
        <taxon>Erysiphaceae</taxon>
        <taxon>Blumeria</taxon>
    </lineage>
</organism>
<feature type="region of interest" description="Disordered" evidence="1">
    <location>
        <begin position="100"/>
        <end position="176"/>
    </location>
</feature>
<dbReference type="AlphaFoldDB" id="A0A383UZA8"/>
<reference evidence="2 3" key="1">
    <citation type="submission" date="2017-11" db="EMBL/GenBank/DDBJ databases">
        <authorList>
            <person name="Kracher B."/>
        </authorList>
    </citation>
    <scope>NUCLEOTIDE SEQUENCE [LARGE SCALE GENOMIC DNA]</scope>
    <source>
        <strain evidence="2 3">RACE1</strain>
    </source>
</reference>
<evidence type="ECO:0000256" key="1">
    <source>
        <dbReference type="SAM" id="MobiDB-lite"/>
    </source>
</evidence>
<accession>A0A383UZA8</accession>
<proteinExistence type="predicted"/>
<dbReference type="VEuPathDB" id="FungiDB:BLGHR1_15714"/>
<feature type="compositionally biased region" description="Polar residues" evidence="1">
    <location>
        <begin position="162"/>
        <end position="176"/>
    </location>
</feature>
<protein>
    <submittedName>
        <fullName evidence="2">Uncharacterized protein</fullName>
    </submittedName>
</protein>
<dbReference type="EMBL" id="UNSH01000068">
    <property type="protein sequence ID" value="SZF04915.1"/>
    <property type="molecule type" value="Genomic_DNA"/>
</dbReference>
<feature type="compositionally biased region" description="Basic and acidic residues" evidence="1">
    <location>
        <begin position="120"/>
        <end position="132"/>
    </location>
</feature>
<gene>
    <name evidence="2" type="ORF">BLGHR1_15714</name>
</gene>
<name>A0A383UZA8_BLUHO</name>
<evidence type="ECO:0000313" key="2">
    <source>
        <dbReference type="EMBL" id="SZF04915.1"/>
    </source>
</evidence>
<dbReference type="Proteomes" id="UP000275772">
    <property type="component" value="Unassembled WGS sequence"/>
</dbReference>
<sequence length="176" mass="19055">MTSETSPSQNKPLQVDYDIVSNRIAAALAQRESLIKSWTKSSAENKIYNGVEIQNDSEDDILSQTKYPRLGLGAPIPSQFLASDVERNNNTLLAKFGVSKTSSAGKRKARENKPAASTLRDSRNDSSDEELGRSSLGRAKKSKIDVGAVDDKKVNIPKHNFSGCSSPATIKSAQKS</sequence>